<keyword evidence="2" id="KW-1185">Reference proteome</keyword>
<dbReference type="EMBL" id="QZFU01000023">
    <property type="protein sequence ID" value="RJO73593.1"/>
    <property type="molecule type" value="Genomic_DNA"/>
</dbReference>
<gene>
    <name evidence="1" type="ORF">D5S18_20580</name>
</gene>
<dbReference type="AlphaFoldDB" id="A0A3A4KIT1"/>
<evidence type="ECO:0000313" key="1">
    <source>
        <dbReference type="EMBL" id="RJO73593.1"/>
    </source>
</evidence>
<evidence type="ECO:0000313" key="2">
    <source>
        <dbReference type="Proteomes" id="UP000266677"/>
    </source>
</evidence>
<accession>A0A3A4KIT1</accession>
<comment type="caution">
    <text evidence="1">The sequence shown here is derived from an EMBL/GenBank/DDBJ whole genome shotgun (WGS) entry which is preliminary data.</text>
</comment>
<protein>
    <recommendedName>
        <fullName evidence="3">Recombinase family protein</fullName>
    </recommendedName>
</protein>
<organism evidence="1 2">
    <name type="scientific">Nocardia panacis</name>
    <dbReference type="NCBI Taxonomy" id="2340916"/>
    <lineage>
        <taxon>Bacteria</taxon>
        <taxon>Bacillati</taxon>
        <taxon>Actinomycetota</taxon>
        <taxon>Actinomycetes</taxon>
        <taxon>Mycobacteriales</taxon>
        <taxon>Nocardiaceae</taxon>
        <taxon>Nocardia</taxon>
    </lineage>
</organism>
<name>A0A3A4KIT1_9NOCA</name>
<evidence type="ECO:0008006" key="3">
    <source>
        <dbReference type="Google" id="ProtNLM"/>
    </source>
</evidence>
<sequence>MSTRPIALGYLRRDVSGVSQVWDETQIRSLAKRFGYELAKTVTFGPDTAERMAKLVAAVRRAAAEAVFVPNVEHFDGGRVPAELVRLCDVTTISPEYTHARWAIPLGGPAPEPG</sequence>
<dbReference type="RefSeq" id="WP_120042670.1">
    <property type="nucleotide sequence ID" value="NZ_QZFU01000023.1"/>
</dbReference>
<proteinExistence type="predicted"/>
<dbReference type="OrthoDB" id="4559413at2"/>
<dbReference type="Proteomes" id="UP000266677">
    <property type="component" value="Unassembled WGS sequence"/>
</dbReference>
<reference evidence="1 2" key="1">
    <citation type="submission" date="2018-09" db="EMBL/GenBank/DDBJ databases">
        <title>YIM PH21274 draft genome.</title>
        <authorList>
            <person name="Miao C."/>
        </authorList>
    </citation>
    <scope>NUCLEOTIDE SEQUENCE [LARGE SCALE GENOMIC DNA]</scope>
    <source>
        <strain evidence="1 2">YIM PH 21724</strain>
    </source>
</reference>